<keyword evidence="1" id="KW-0732">Signal</keyword>
<comment type="caution">
    <text evidence="2">The sequence shown here is derived from an EMBL/GenBank/DDBJ whole genome shotgun (WGS) entry which is preliminary data.</text>
</comment>
<dbReference type="AlphaFoldDB" id="A0A1E8CLZ4"/>
<dbReference type="OrthoDB" id="6365263at2"/>
<name>A0A1E8CLZ4_9GAMM</name>
<proteinExistence type="predicted"/>
<dbReference type="EMBL" id="MASR01000001">
    <property type="protein sequence ID" value="OFE13434.1"/>
    <property type="molecule type" value="Genomic_DNA"/>
</dbReference>
<accession>A0A1E8CLZ4</accession>
<feature type="signal peptide" evidence="1">
    <location>
        <begin position="1"/>
        <end position="18"/>
    </location>
</feature>
<organism evidence="2 3">
    <name type="scientific">Pseudohongiella acticola</name>
    <dbReference type="NCBI Taxonomy" id="1524254"/>
    <lineage>
        <taxon>Bacteria</taxon>
        <taxon>Pseudomonadati</taxon>
        <taxon>Pseudomonadota</taxon>
        <taxon>Gammaproteobacteria</taxon>
        <taxon>Pseudomonadales</taxon>
        <taxon>Pseudohongiellaceae</taxon>
        <taxon>Pseudohongiella</taxon>
    </lineage>
</organism>
<protein>
    <recommendedName>
        <fullName evidence="4">DUF4864 domain-containing protein</fullName>
    </recommendedName>
</protein>
<dbReference type="RefSeq" id="WP_070117601.1">
    <property type="nucleotide sequence ID" value="NZ_MASR01000001.1"/>
</dbReference>
<feature type="chain" id="PRO_5009212174" description="DUF4864 domain-containing protein" evidence="1">
    <location>
        <begin position="19"/>
        <end position="140"/>
    </location>
</feature>
<gene>
    <name evidence="2" type="ORF">PHACT_10030</name>
</gene>
<dbReference type="STRING" id="1524254.PHACT_10030"/>
<evidence type="ECO:0000256" key="1">
    <source>
        <dbReference type="SAM" id="SignalP"/>
    </source>
</evidence>
<evidence type="ECO:0000313" key="3">
    <source>
        <dbReference type="Proteomes" id="UP000175669"/>
    </source>
</evidence>
<dbReference type="Proteomes" id="UP000175669">
    <property type="component" value="Unassembled WGS sequence"/>
</dbReference>
<sequence>MKKLFLVICLIFPVSTLADGFETKERLRDFSDNLISMFVALEFQKGLDSIKPYWPIPPAEIDSMAAQVKAQWPTLESRFGASVGTEFVKEVGVGQSLTRYYYLQKFENHAIYWQIDAYRPNDLWQINSVSFNNSLESLFE</sequence>
<keyword evidence="3" id="KW-1185">Reference proteome</keyword>
<evidence type="ECO:0000313" key="2">
    <source>
        <dbReference type="EMBL" id="OFE13434.1"/>
    </source>
</evidence>
<reference evidence="3" key="1">
    <citation type="submission" date="2016-07" db="EMBL/GenBank/DDBJ databases">
        <authorList>
            <person name="Florea S."/>
            <person name="Webb J.S."/>
            <person name="Jaromczyk J."/>
            <person name="Schardl C.L."/>
        </authorList>
    </citation>
    <scope>NUCLEOTIDE SEQUENCE [LARGE SCALE GENOMIC DNA]</scope>
    <source>
        <strain evidence="3">KCTC 42131</strain>
    </source>
</reference>
<evidence type="ECO:0008006" key="4">
    <source>
        <dbReference type="Google" id="ProtNLM"/>
    </source>
</evidence>